<gene>
    <name evidence="1" type="ORF">L1987_17323</name>
</gene>
<evidence type="ECO:0000313" key="2">
    <source>
        <dbReference type="Proteomes" id="UP001056120"/>
    </source>
</evidence>
<comment type="caution">
    <text evidence="1">The sequence shown here is derived from an EMBL/GenBank/DDBJ whole genome shotgun (WGS) entry which is preliminary data.</text>
</comment>
<dbReference type="EMBL" id="CM042023">
    <property type="protein sequence ID" value="KAI3812612.1"/>
    <property type="molecule type" value="Genomic_DNA"/>
</dbReference>
<reference evidence="1 2" key="2">
    <citation type="journal article" date="2022" name="Mol. Ecol. Resour.">
        <title>The genomes of chicory, endive, great burdock and yacon provide insights into Asteraceae paleo-polyploidization history and plant inulin production.</title>
        <authorList>
            <person name="Fan W."/>
            <person name="Wang S."/>
            <person name="Wang H."/>
            <person name="Wang A."/>
            <person name="Jiang F."/>
            <person name="Liu H."/>
            <person name="Zhao H."/>
            <person name="Xu D."/>
            <person name="Zhang Y."/>
        </authorList>
    </citation>
    <scope>NUCLEOTIDE SEQUENCE [LARGE SCALE GENOMIC DNA]</scope>
    <source>
        <strain evidence="2">cv. Yunnan</strain>
        <tissue evidence="1">Leaves</tissue>
    </source>
</reference>
<dbReference type="Proteomes" id="UP001056120">
    <property type="component" value="Linkage Group LG06"/>
</dbReference>
<organism evidence="1 2">
    <name type="scientific">Smallanthus sonchifolius</name>
    <dbReference type="NCBI Taxonomy" id="185202"/>
    <lineage>
        <taxon>Eukaryota</taxon>
        <taxon>Viridiplantae</taxon>
        <taxon>Streptophyta</taxon>
        <taxon>Embryophyta</taxon>
        <taxon>Tracheophyta</taxon>
        <taxon>Spermatophyta</taxon>
        <taxon>Magnoliopsida</taxon>
        <taxon>eudicotyledons</taxon>
        <taxon>Gunneridae</taxon>
        <taxon>Pentapetalae</taxon>
        <taxon>asterids</taxon>
        <taxon>campanulids</taxon>
        <taxon>Asterales</taxon>
        <taxon>Asteraceae</taxon>
        <taxon>Asteroideae</taxon>
        <taxon>Heliantheae alliance</taxon>
        <taxon>Millerieae</taxon>
        <taxon>Smallanthus</taxon>
    </lineage>
</organism>
<proteinExistence type="predicted"/>
<reference evidence="2" key="1">
    <citation type="journal article" date="2022" name="Mol. Ecol. Resour.">
        <title>The genomes of chicory, endive, great burdock and yacon provide insights into Asteraceae palaeo-polyploidization history and plant inulin production.</title>
        <authorList>
            <person name="Fan W."/>
            <person name="Wang S."/>
            <person name="Wang H."/>
            <person name="Wang A."/>
            <person name="Jiang F."/>
            <person name="Liu H."/>
            <person name="Zhao H."/>
            <person name="Xu D."/>
            <person name="Zhang Y."/>
        </authorList>
    </citation>
    <scope>NUCLEOTIDE SEQUENCE [LARGE SCALE GENOMIC DNA]</scope>
    <source>
        <strain evidence="2">cv. Yunnan</strain>
    </source>
</reference>
<name>A0ACB9IXP7_9ASTR</name>
<keyword evidence="2" id="KW-1185">Reference proteome</keyword>
<accession>A0ACB9IXP7</accession>
<protein>
    <submittedName>
        <fullName evidence="1">Uncharacterized protein</fullName>
    </submittedName>
</protein>
<evidence type="ECO:0000313" key="1">
    <source>
        <dbReference type="EMBL" id="KAI3812612.1"/>
    </source>
</evidence>
<sequence>MDNDNQIKKRKLQSTTMEAAGEIFVLPFFGQGHLNPSMELCRNISTHNFNVTLIIPSHLSSSIPSTFLEESPFIHVAEIPFSDSPPETGSGNEAPRRAHPLDQQNKQMGEGIKSFLSTRSGIRPTCVVIDVMMSWSKEIFVEQQIPVVSFFTSGATNTAMSYGRWKAKIGDLKPGETRELPGLPKEMPATYADLLKGPRGRPQRPNRPTGDHSHPEGEAGQNRFGPPQGSRDGGPFHGSMGGRGGGGPPRGSRGGAGPPGADQKPRWVDEVEGSVALLINTCDKLERLFIDYIAEQTKLPVWGVGPLLPEKFWKSAGSILHDRDMRTNRKANYTEDEVFQWLESKPIGSVIYISFGSEVGPSVDEYKELAKALEESSQHFIWVIQPGSGKSGIPKSFLGPVQTDSEEEEEGYYPEGLDTIVGDRGLTITGWAPQLLILSHPSTGGFLSHCGWNSTVEAIGLGVPILGWPLRGDQFDNARLLANHLKIGFVITSGVGEDGRPKRFKKDDIAAGVERLMSDVEVHEQARKLSKEFESGFPVSSVNGLGAFVEFISQKAT</sequence>